<evidence type="ECO:0000256" key="2">
    <source>
        <dbReference type="SAM" id="MobiDB-lite"/>
    </source>
</evidence>
<dbReference type="PANTHER" id="PTHR33476:SF22">
    <property type="entry name" value="PROTEIN POLAR LOCALIZATION DURING ASYMMETRIC DIVISION AND REDISTRIBUTION"/>
    <property type="match status" value="1"/>
</dbReference>
<dbReference type="FunCoup" id="A0A804I8D8">
    <property type="interactions" value="12"/>
</dbReference>
<evidence type="ECO:0000313" key="5">
    <source>
        <dbReference type="Proteomes" id="UP000012960"/>
    </source>
</evidence>
<gene>
    <name evidence="3" type="ORF">GSMUA_207370.1</name>
</gene>
<feature type="region of interest" description="Disordered" evidence="2">
    <location>
        <begin position="218"/>
        <end position="243"/>
    </location>
</feature>
<dbReference type="EMBL" id="HG996468">
    <property type="protein sequence ID" value="CAG1849151.1"/>
    <property type="molecule type" value="Genomic_DNA"/>
</dbReference>
<feature type="coiled-coil region" evidence="1">
    <location>
        <begin position="379"/>
        <end position="418"/>
    </location>
</feature>
<dbReference type="GO" id="GO:0008356">
    <property type="term" value="P:asymmetric cell division"/>
    <property type="evidence" value="ECO:0007669"/>
    <property type="project" value="InterPro"/>
</dbReference>
<dbReference type="Proteomes" id="UP000012960">
    <property type="component" value="Unplaced"/>
</dbReference>
<name>A0A804I8D8_MUSAM</name>
<sequence length="439" mass="48617">MACSRKQGKVLCFCVALNEEGRSRRKEEEAAEETRIVDCLQESNEGEEESERGVKRRELFLCLPPSSASAATPTAYSPRSLISRFLLSLHRTSPTRSGGGGGGEGSGFRVRFPISSSNRRRTKERRMTEEEEEEAKVEEPAVTASMEGKDIASSESNLAIDAGKQSDAVSLNLGMGVGLVFLLTRSATEINKMEQLRVQMEILLKDIKDEMHNKGVSSHVAESNNVASSASNSYMEPEAETRSTCATFTRNTARLSMHQMEAEMEVELQRLQCAVGRKLSSLPPHRMLAAVNADAPETFHGSFREAYEGGSGSGGIQCGVSAHELTRKLNQLVQARQQEGIAELESSFNCTGDSHIGEDDGEVTQVHEEDGGNYRGVSARELERRLHELLETRQRERIAELESALECAERQLRARESEVCWWRDTARLVSQHKSEAVHR</sequence>
<organism evidence="4 5">
    <name type="scientific">Musa acuminata subsp. malaccensis</name>
    <name type="common">Wild banana</name>
    <name type="synonym">Musa malaccensis</name>
    <dbReference type="NCBI Taxonomy" id="214687"/>
    <lineage>
        <taxon>Eukaryota</taxon>
        <taxon>Viridiplantae</taxon>
        <taxon>Streptophyta</taxon>
        <taxon>Embryophyta</taxon>
        <taxon>Tracheophyta</taxon>
        <taxon>Spermatophyta</taxon>
        <taxon>Magnoliopsida</taxon>
        <taxon>Liliopsida</taxon>
        <taxon>Zingiberales</taxon>
        <taxon>Musaceae</taxon>
        <taxon>Musa</taxon>
    </lineage>
</organism>
<protein>
    <submittedName>
        <fullName evidence="3">(wild Malaysian banana) hypothetical protein</fullName>
    </submittedName>
</protein>
<dbReference type="PANTHER" id="PTHR33476">
    <property type="entry name" value="EMB|CAB62613.1"/>
    <property type="match status" value="1"/>
</dbReference>
<keyword evidence="5" id="KW-1185">Reference proteome</keyword>
<reference evidence="3" key="1">
    <citation type="submission" date="2021-03" db="EMBL/GenBank/DDBJ databases">
        <authorList>
            <consortium name="Genoscope - CEA"/>
            <person name="William W."/>
        </authorList>
    </citation>
    <scope>NUCLEOTIDE SEQUENCE</scope>
    <source>
        <strain evidence="3">Doubled-haploid Pahang</strain>
    </source>
</reference>
<dbReference type="Gramene" id="Ma03_t04510.1">
    <property type="protein sequence ID" value="Ma03_p04510.1"/>
    <property type="gene ID" value="Ma03_g04510"/>
</dbReference>
<accession>A0A804I8D8</accession>
<dbReference type="AlphaFoldDB" id="A0A804I8D8"/>
<dbReference type="EnsemblPlants" id="Ma03_t04510.1">
    <property type="protein sequence ID" value="Ma03_p04510.1"/>
    <property type="gene ID" value="Ma03_g04510"/>
</dbReference>
<dbReference type="InParanoid" id="A0A804I8D8"/>
<evidence type="ECO:0000313" key="4">
    <source>
        <dbReference type="EnsemblPlants" id="Ma03_p04510.1"/>
    </source>
</evidence>
<feature type="compositionally biased region" description="Gly residues" evidence="2">
    <location>
        <begin position="97"/>
        <end position="106"/>
    </location>
</feature>
<feature type="compositionally biased region" description="Low complexity" evidence="2">
    <location>
        <begin position="218"/>
        <end position="233"/>
    </location>
</feature>
<keyword evidence="1" id="KW-0175">Coiled coil</keyword>
<feature type="region of interest" description="Disordered" evidence="2">
    <location>
        <begin position="92"/>
        <end position="150"/>
    </location>
</feature>
<dbReference type="OMA" id="DIKDEMH"/>
<evidence type="ECO:0000313" key="3">
    <source>
        <dbReference type="EMBL" id="CAG1849151.1"/>
    </source>
</evidence>
<proteinExistence type="predicted"/>
<evidence type="ECO:0000256" key="1">
    <source>
        <dbReference type="SAM" id="Coils"/>
    </source>
</evidence>
<dbReference type="InterPro" id="IPR040348">
    <property type="entry name" value="POLAR-like"/>
</dbReference>
<reference evidence="4" key="2">
    <citation type="submission" date="2021-05" db="UniProtKB">
        <authorList>
            <consortium name="EnsemblPlants"/>
        </authorList>
    </citation>
    <scope>IDENTIFICATION</scope>
    <source>
        <strain evidence="4">subsp. malaccensis</strain>
    </source>
</reference>